<feature type="transmembrane region" description="Helical" evidence="2">
    <location>
        <begin position="568"/>
        <end position="590"/>
    </location>
</feature>
<protein>
    <recommendedName>
        <fullName evidence="5">BTB domain-containing protein</fullName>
    </recommendedName>
</protein>
<keyword evidence="4" id="KW-1185">Reference proteome</keyword>
<proteinExistence type="predicted"/>
<evidence type="ECO:0000256" key="2">
    <source>
        <dbReference type="SAM" id="Phobius"/>
    </source>
</evidence>
<feature type="region of interest" description="Disordered" evidence="1">
    <location>
        <begin position="1"/>
        <end position="23"/>
    </location>
</feature>
<sequence length="593" mass="65103">MNSKNMTVISGATKTSNHQKARPVLSQEHYLPTPLSTNMIIAPSAQPLPFIPPSIFNFGSEAAEYRTNAALPNIMTPSSTFIPDHTRASTLSTSSTTFRVAGELQRLDDVQLSLRNDNFGTRPLAAGNFMVDPNDATDAILTMFNTPFDVEECGTTQTALQGLPGGMTPVSALRGEYSMAGIDLQSNGLVGENNMTVPATVWLEGCDKAGTGVTFQYSYPETISFPPKQASADVKAISTKFNKNFKHHNYLPDIQLVSSDSVLFEVHYREIIIASTNAFNKLLEHHTPCVSVQETSEMLNIILHAIYGISCSQFRHTIDHLITAVRLFPKYGLEPKAFVSPSSPLFDVIRFQMPLSPLEVYVVASNYGLEELATAASSHLLSFKIGTMSTEMAQLINPVYLKRLFDLQTTRVNTLKRALSIPPAHHSATPTCDFIAQKSLTRAWALCAAYLGCSANAGLLLYASRRSRTHSDVFQGITASRIENVFRAFADRYLSCDECKGCLKGSPKKYHSRMVRDEANHLIDGMCCRSHLTSFYLKNTNTMLSRCGASVMDVGVFSNLSTSQHMPALGLLGLDLGLPVFSLIFSYFLYSSC</sequence>
<name>A0AA39JX89_ARMTA</name>
<evidence type="ECO:0000313" key="4">
    <source>
        <dbReference type="Proteomes" id="UP001175211"/>
    </source>
</evidence>
<feature type="compositionally biased region" description="Polar residues" evidence="1">
    <location>
        <begin position="1"/>
        <end position="18"/>
    </location>
</feature>
<reference evidence="3" key="1">
    <citation type="submission" date="2023-06" db="EMBL/GenBank/DDBJ databases">
        <authorList>
            <consortium name="Lawrence Berkeley National Laboratory"/>
            <person name="Ahrendt S."/>
            <person name="Sahu N."/>
            <person name="Indic B."/>
            <person name="Wong-Bajracharya J."/>
            <person name="Merenyi Z."/>
            <person name="Ke H.-M."/>
            <person name="Monk M."/>
            <person name="Kocsube S."/>
            <person name="Drula E."/>
            <person name="Lipzen A."/>
            <person name="Balint B."/>
            <person name="Henrissat B."/>
            <person name="Andreopoulos B."/>
            <person name="Martin F.M."/>
            <person name="Harder C.B."/>
            <person name="Rigling D."/>
            <person name="Ford K.L."/>
            <person name="Foster G.D."/>
            <person name="Pangilinan J."/>
            <person name="Papanicolaou A."/>
            <person name="Barry K."/>
            <person name="LaButti K."/>
            <person name="Viragh M."/>
            <person name="Koriabine M."/>
            <person name="Yan M."/>
            <person name="Riley R."/>
            <person name="Champramary S."/>
            <person name="Plett K.L."/>
            <person name="Tsai I.J."/>
            <person name="Slot J."/>
            <person name="Sipos G."/>
            <person name="Plett J."/>
            <person name="Nagy L.G."/>
            <person name="Grigoriev I.V."/>
        </authorList>
    </citation>
    <scope>NUCLEOTIDE SEQUENCE</scope>
    <source>
        <strain evidence="3">CCBAS 213</strain>
    </source>
</reference>
<gene>
    <name evidence="3" type="ORF">EV420DRAFT_746977</name>
</gene>
<organism evidence="3 4">
    <name type="scientific">Armillaria tabescens</name>
    <name type="common">Ringless honey mushroom</name>
    <name type="synonym">Agaricus tabescens</name>
    <dbReference type="NCBI Taxonomy" id="1929756"/>
    <lineage>
        <taxon>Eukaryota</taxon>
        <taxon>Fungi</taxon>
        <taxon>Dikarya</taxon>
        <taxon>Basidiomycota</taxon>
        <taxon>Agaricomycotina</taxon>
        <taxon>Agaricomycetes</taxon>
        <taxon>Agaricomycetidae</taxon>
        <taxon>Agaricales</taxon>
        <taxon>Marasmiineae</taxon>
        <taxon>Physalacriaceae</taxon>
        <taxon>Desarmillaria</taxon>
    </lineage>
</organism>
<accession>A0AA39JX89</accession>
<comment type="caution">
    <text evidence="3">The sequence shown here is derived from an EMBL/GenBank/DDBJ whole genome shotgun (WGS) entry which is preliminary data.</text>
</comment>
<evidence type="ECO:0000313" key="3">
    <source>
        <dbReference type="EMBL" id="KAK0450297.1"/>
    </source>
</evidence>
<dbReference type="RefSeq" id="XP_060327168.1">
    <property type="nucleotide sequence ID" value="XM_060483312.1"/>
</dbReference>
<keyword evidence="2" id="KW-0472">Membrane</keyword>
<keyword evidence="2" id="KW-1133">Transmembrane helix</keyword>
<evidence type="ECO:0008006" key="5">
    <source>
        <dbReference type="Google" id="ProtNLM"/>
    </source>
</evidence>
<dbReference type="GeneID" id="85366860"/>
<evidence type="ECO:0000256" key="1">
    <source>
        <dbReference type="SAM" id="MobiDB-lite"/>
    </source>
</evidence>
<dbReference type="Proteomes" id="UP001175211">
    <property type="component" value="Unassembled WGS sequence"/>
</dbReference>
<dbReference type="EMBL" id="JAUEPS010000036">
    <property type="protein sequence ID" value="KAK0450297.1"/>
    <property type="molecule type" value="Genomic_DNA"/>
</dbReference>
<dbReference type="AlphaFoldDB" id="A0AA39JX89"/>
<keyword evidence="2" id="KW-0812">Transmembrane</keyword>